<dbReference type="Gene3D" id="3.40.50.150">
    <property type="entry name" value="Vaccinia Virus protein VP39"/>
    <property type="match status" value="1"/>
</dbReference>
<dbReference type="InterPro" id="IPR004398">
    <property type="entry name" value="RNA_MeTrfase_RsmD"/>
</dbReference>
<keyword evidence="1 3" id="KW-0489">Methyltransferase</keyword>
<dbReference type="InterPro" id="IPR002052">
    <property type="entry name" value="DNA_methylase_N6_adenine_CS"/>
</dbReference>
<evidence type="ECO:0000313" key="3">
    <source>
        <dbReference type="EMBL" id="PRY69883.1"/>
    </source>
</evidence>
<reference evidence="3 4" key="1">
    <citation type="submission" date="2018-03" db="EMBL/GenBank/DDBJ databases">
        <title>Genomic Encyclopedia of Type Strains, Phase III (KMG-III): the genomes of soil and plant-associated and newly described type strains.</title>
        <authorList>
            <person name="Whitman W."/>
        </authorList>
    </citation>
    <scope>NUCLEOTIDE SEQUENCE [LARGE SCALE GENOMIC DNA]</scope>
    <source>
        <strain evidence="3 4">CGMCC 1.12484</strain>
    </source>
</reference>
<evidence type="ECO:0000313" key="4">
    <source>
        <dbReference type="Proteomes" id="UP000237983"/>
    </source>
</evidence>
<dbReference type="InterPro" id="IPR029063">
    <property type="entry name" value="SAM-dependent_MTases_sf"/>
</dbReference>
<proteinExistence type="predicted"/>
<dbReference type="GO" id="GO:0003676">
    <property type="term" value="F:nucleic acid binding"/>
    <property type="evidence" value="ECO:0007669"/>
    <property type="project" value="InterPro"/>
</dbReference>
<dbReference type="CDD" id="cd02440">
    <property type="entry name" value="AdoMet_MTases"/>
    <property type="match status" value="1"/>
</dbReference>
<sequence length="188" mass="19865">MARIISGFAGSLTIVVPPAGTRPTSDRVREAIFSSLDARGVISGARVVDLYAGSGALGLEAASRGAASVILVDKASAATTACKKNAATVLKAAPRGSKLTIDVSGSAVQQFLDTPRQPWDIVFIDPPYEFSNAEVEANLAALVHRLSEDAVVVLERSSRGAAPVWPEGLELERRKDYGDTSLFWLRPS</sequence>
<dbReference type="PIRSF" id="PIRSF004553">
    <property type="entry name" value="CHP00095"/>
    <property type="match status" value="1"/>
</dbReference>
<dbReference type="AlphaFoldDB" id="A0A2T0VI73"/>
<dbReference type="NCBIfam" id="TIGR00095">
    <property type="entry name" value="16S rRNA (guanine(966)-N(2))-methyltransferase RsmD"/>
    <property type="match status" value="1"/>
</dbReference>
<dbReference type="EMBL" id="PVTL01000001">
    <property type="protein sequence ID" value="PRY69883.1"/>
    <property type="molecule type" value="Genomic_DNA"/>
</dbReference>
<dbReference type="OrthoDB" id="9803017at2"/>
<organism evidence="3 4">
    <name type="scientific">Glaciihabitans tibetensis</name>
    <dbReference type="NCBI Taxonomy" id="1266600"/>
    <lineage>
        <taxon>Bacteria</taxon>
        <taxon>Bacillati</taxon>
        <taxon>Actinomycetota</taxon>
        <taxon>Actinomycetes</taxon>
        <taxon>Micrococcales</taxon>
        <taxon>Microbacteriaceae</taxon>
        <taxon>Glaciihabitans</taxon>
    </lineage>
</organism>
<dbReference type="PROSITE" id="PS00092">
    <property type="entry name" value="N6_MTASE"/>
    <property type="match status" value="1"/>
</dbReference>
<dbReference type="PANTHER" id="PTHR43542:SF1">
    <property type="entry name" value="METHYLTRANSFERASE"/>
    <property type="match status" value="1"/>
</dbReference>
<dbReference type="PANTHER" id="PTHR43542">
    <property type="entry name" value="METHYLTRANSFERASE"/>
    <property type="match status" value="1"/>
</dbReference>
<protein>
    <submittedName>
        <fullName evidence="3">16S rRNA (Guanine966-N2)-methyltransferase</fullName>
    </submittedName>
</protein>
<dbReference type="RefSeq" id="WP_106208607.1">
    <property type="nucleotide sequence ID" value="NZ_PVTL01000001.1"/>
</dbReference>
<gene>
    <name evidence="3" type="ORF">B0I08_1015</name>
</gene>
<accession>A0A2T0VI73</accession>
<comment type="caution">
    <text evidence="3">The sequence shown here is derived from an EMBL/GenBank/DDBJ whole genome shotgun (WGS) entry which is preliminary data.</text>
</comment>
<dbReference type="GO" id="GO:0031167">
    <property type="term" value="P:rRNA methylation"/>
    <property type="evidence" value="ECO:0007669"/>
    <property type="project" value="InterPro"/>
</dbReference>
<dbReference type="SUPFAM" id="SSF53335">
    <property type="entry name" value="S-adenosyl-L-methionine-dependent methyltransferases"/>
    <property type="match status" value="1"/>
</dbReference>
<dbReference type="Pfam" id="PF03602">
    <property type="entry name" value="Cons_hypoth95"/>
    <property type="match status" value="1"/>
</dbReference>
<evidence type="ECO:0000256" key="2">
    <source>
        <dbReference type="ARBA" id="ARBA00022679"/>
    </source>
</evidence>
<keyword evidence="4" id="KW-1185">Reference proteome</keyword>
<name>A0A2T0VI73_9MICO</name>
<keyword evidence="2 3" id="KW-0808">Transferase</keyword>
<dbReference type="GO" id="GO:0008168">
    <property type="term" value="F:methyltransferase activity"/>
    <property type="evidence" value="ECO:0007669"/>
    <property type="project" value="UniProtKB-KW"/>
</dbReference>
<dbReference type="Proteomes" id="UP000237983">
    <property type="component" value="Unassembled WGS sequence"/>
</dbReference>
<evidence type="ECO:0000256" key="1">
    <source>
        <dbReference type="ARBA" id="ARBA00022603"/>
    </source>
</evidence>